<keyword evidence="7 10" id="KW-1133">Transmembrane helix</keyword>
<evidence type="ECO:0000256" key="2">
    <source>
        <dbReference type="ARBA" id="ARBA00022448"/>
    </source>
</evidence>
<dbReference type="GO" id="GO:0006813">
    <property type="term" value="P:potassium ion transport"/>
    <property type="evidence" value="ECO:0007669"/>
    <property type="project" value="UniProtKB-KW"/>
</dbReference>
<dbReference type="EMBL" id="WFKJ01000067">
    <property type="protein sequence ID" value="KAB7887164.1"/>
    <property type="molecule type" value="Genomic_DNA"/>
</dbReference>
<keyword evidence="3" id="KW-0050">Antiport</keyword>
<keyword evidence="6" id="KW-0630">Potassium</keyword>
<dbReference type="SUPFAM" id="SSF51735">
    <property type="entry name" value="NAD(P)-binding Rossmann-fold domains"/>
    <property type="match status" value="1"/>
</dbReference>
<dbReference type="Proteomes" id="UP000472839">
    <property type="component" value="Unassembled WGS sequence"/>
</dbReference>
<reference evidence="14 15" key="1">
    <citation type="submission" date="2019-10" db="EMBL/GenBank/DDBJ databases">
        <title>Poseidonibacter ostreae sp. nov., isolated from the gut of the Ostrea denselamellosa.</title>
        <authorList>
            <person name="Choi A."/>
        </authorList>
    </citation>
    <scope>NUCLEOTIDE SEQUENCE [LARGE SCALE GENOMIC DNA]</scope>
    <source>
        <strain evidence="12 15">SJOD-M-33</strain>
        <strain evidence="13 14">SJOD-M-5</strain>
    </source>
</reference>
<gene>
    <name evidence="13" type="ORF">GBG18_14250</name>
    <name evidence="12" type="ORF">GBG19_15210</name>
</gene>
<dbReference type="AlphaFoldDB" id="A0A6L4WQ40"/>
<feature type="transmembrane region" description="Helical" evidence="10">
    <location>
        <begin position="6"/>
        <end position="22"/>
    </location>
</feature>
<evidence type="ECO:0000256" key="10">
    <source>
        <dbReference type="SAM" id="Phobius"/>
    </source>
</evidence>
<evidence type="ECO:0000256" key="8">
    <source>
        <dbReference type="ARBA" id="ARBA00023065"/>
    </source>
</evidence>
<dbReference type="InterPro" id="IPR003148">
    <property type="entry name" value="RCK_N"/>
</dbReference>
<comment type="subcellular location">
    <subcellularLocation>
        <location evidence="1">Membrane</location>
        <topology evidence="1">Multi-pass membrane protein</topology>
    </subcellularLocation>
</comment>
<evidence type="ECO:0000259" key="11">
    <source>
        <dbReference type="PROSITE" id="PS51201"/>
    </source>
</evidence>
<proteinExistence type="predicted"/>
<feature type="transmembrane region" description="Helical" evidence="10">
    <location>
        <begin position="296"/>
        <end position="315"/>
    </location>
</feature>
<dbReference type="Gene3D" id="3.40.50.720">
    <property type="entry name" value="NAD(P)-binding Rossmann-like Domain"/>
    <property type="match status" value="1"/>
</dbReference>
<dbReference type="InterPro" id="IPR006153">
    <property type="entry name" value="Cation/H_exchanger_TM"/>
</dbReference>
<feature type="transmembrane region" description="Helical" evidence="10">
    <location>
        <begin position="115"/>
        <end position="135"/>
    </location>
</feature>
<feature type="transmembrane region" description="Helical" evidence="10">
    <location>
        <begin position="358"/>
        <end position="378"/>
    </location>
</feature>
<keyword evidence="4" id="KW-0633">Potassium transport</keyword>
<keyword evidence="2" id="KW-0813">Transport</keyword>
<feature type="transmembrane region" description="Helical" evidence="10">
    <location>
        <begin position="86"/>
        <end position="109"/>
    </location>
</feature>
<feature type="transmembrane region" description="Helical" evidence="10">
    <location>
        <begin position="29"/>
        <end position="46"/>
    </location>
</feature>
<feature type="transmembrane region" description="Helical" evidence="10">
    <location>
        <begin position="151"/>
        <end position="171"/>
    </location>
</feature>
<evidence type="ECO:0000256" key="9">
    <source>
        <dbReference type="ARBA" id="ARBA00023136"/>
    </source>
</evidence>
<evidence type="ECO:0000313" key="13">
    <source>
        <dbReference type="EMBL" id="KAB7887164.1"/>
    </source>
</evidence>
<feature type="transmembrane region" description="Helical" evidence="10">
    <location>
        <begin position="218"/>
        <end position="235"/>
    </location>
</feature>
<dbReference type="GO" id="GO:0015297">
    <property type="term" value="F:antiporter activity"/>
    <property type="evidence" value="ECO:0007669"/>
    <property type="project" value="UniProtKB-KW"/>
</dbReference>
<dbReference type="Pfam" id="PF02254">
    <property type="entry name" value="TrkA_N"/>
    <property type="match status" value="1"/>
</dbReference>
<name>A0A6L4WQ40_9BACT</name>
<dbReference type="InterPro" id="IPR036291">
    <property type="entry name" value="NAD(P)-bd_dom_sf"/>
</dbReference>
<evidence type="ECO:0000256" key="7">
    <source>
        <dbReference type="ARBA" id="ARBA00022989"/>
    </source>
</evidence>
<evidence type="ECO:0000256" key="6">
    <source>
        <dbReference type="ARBA" id="ARBA00022958"/>
    </source>
</evidence>
<keyword evidence="8" id="KW-0406">Ion transport</keyword>
<evidence type="ECO:0000256" key="5">
    <source>
        <dbReference type="ARBA" id="ARBA00022692"/>
    </source>
</evidence>
<feature type="transmembrane region" description="Helical" evidence="10">
    <location>
        <begin position="177"/>
        <end position="198"/>
    </location>
</feature>
<dbReference type="PROSITE" id="PS51201">
    <property type="entry name" value="RCK_N"/>
    <property type="match status" value="1"/>
</dbReference>
<comment type="caution">
    <text evidence="12">The sequence shown here is derived from an EMBL/GenBank/DDBJ whole genome shotgun (WGS) entry which is preliminary data.</text>
</comment>
<dbReference type="RefSeq" id="WP_152192148.1">
    <property type="nucleotide sequence ID" value="NZ_WFKJ01000067.1"/>
</dbReference>
<dbReference type="GO" id="GO:1902600">
    <property type="term" value="P:proton transmembrane transport"/>
    <property type="evidence" value="ECO:0007669"/>
    <property type="project" value="InterPro"/>
</dbReference>
<evidence type="ECO:0000313" key="12">
    <source>
        <dbReference type="EMBL" id="KAB7884817.1"/>
    </source>
</evidence>
<evidence type="ECO:0000313" key="14">
    <source>
        <dbReference type="Proteomes" id="UP000461010"/>
    </source>
</evidence>
<dbReference type="PANTHER" id="PTHR46157">
    <property type="entry name" value="K(+) EFFLUX ANTIPORTER 3, CHLOROPLASTIC"/>
    <property type="match status" value="1"/>
</dbReference>
<feature type="domain" description="RCK N-terminal" evidence="11">
    <location>
        <begin position="400"/>
        <end position="522"/>
    </location>
</feature>
<dbReference type="PANTHER" id="PTHR46157:SF4">
    <property type="entry name" value="K(+) EFFLUX ANTIPORTER 3, CHLOROPLASTIC"/>
    <property type="match status" value="1"/>
</dbReference>
<evidence type="ECO:0000256" key="1">
    <source>
        <dbReference type="ARBA" id="ARBA00004141"/>
    </source>
</evidence>
<accession>A0A6L4WQ40</accession>
<keyword evidence="14" id="KW-1185">Reference proteome</keyword>
<sequence>MESILVIIFISLSLATILNIFLKKWGISHIIGYIITGTILSNIFNFNNQNNLHALELIAEFGIVFLMFTIGLEMSISKLKKMKEILFLNGSLQVGLSTIIIFMLSHYVFLIDITSSIIISLAFSLSSTAVVLTYLKQSKDIYTPYGEKSTAILIFQDLAVIPILLLIGFLSNSTLSIPEILLQTSVAAAGIILFMFTIGKKIVNWLLYFATKAKLEELFLGSVFSIVIGTSLLAHEIGFTYSLGAFIAGMIIAETNYHVKVESDISSYKDLLLGTFFFSVGTKIDITYFIYNLHYIFAILLSVMIIKALVIYFIIKRKANKSDSIKAAFALSQVGEFSFAVFALASSNTLLSDELSKFLILVTVLSMIITPFIVNNIYKLASFFVVEFFESDKITPINAKNHIILCGYSTLGRIVAKQLEEKKEEFVIISDDLRHVLLAQKRGYKAYFGHLNKSPVLESLKVDEASSIIVTVRNLTRKRLICESLLSFKEDINIIVNVDTVAEKKSLRDLAIKSFVLAQHEVADLLVQKALDNDLNIKL</sequence>
<evidence type="ECO:0000256" key="4">
    <source>
        <dbReference type="ARBA" id="ARBA00022538"/>
    </source>
</evidence>
<protein>
    <submittedName>
        <fullName evidence="12">Potassium transporter</fullName>
    </submittedName>
</protein>
<keyword evidence="5 10" id="KW-0812">Transmembrane</keyword>
<dbReference type="Pfam" id="PF00999">
    <property type="entry name" value="Na_H_Exchanger"/>
    <property type="match status" value="1"/>
</dbReference>
<dbReference type="GO" id="GO:0005886">
    <property type="term" value="C:plasma membrane"/>
    <property type="evidence" value="ECO:0007669"/>
    <property type="project" value="TreeGrafter"/>
</dbReference>
<dbReference type="Proteomes" id="UP000461010">
    <property type="component" value="Unassembled WGS sequence"/>
</dbReference>
<feature type="transmembrane region" description="Helical" evidence="10">
    <location>
        <begin position="52"/>
        <end position="74"/>
    </location>
</feature>
<dbReference type="InterPro" id="IPR038770">
    <property type="entry name" value="Na+/solute_symporter_sf"/>
</dbReference>
<organism evidence="12 15">
    <name type="scientific">Poseidonibacter ostreae</name>
    <dbReference type="NCBI Taxonomy" id="2654171"/>
    <lineage>
        <taxon>Bacteria</taxon>
        <taxon>Pseudomonadati</taxon>
        <taxon>Campylobacterota</taxon>
        <taxon>Epsilonproteobacteria</taxon>
        <taxon>Campylobacterales</taxon>
        <taxon>Arcobacteraceae</taxon>
        <taxon>Poseidonibacter</taxon>
    </lineage>
</organism>
<evidence type="ECO:0000256" key="3">
    <source>
        <dbReference type="ARBA" id="ARBA00022449"/>
    </source>
</evidence>
<dbReference type="EMBL" id="WFKK01000072">
    <property type="protein sequence ID" value="KAB7884817.1"/>
    <property type="molecule type" value="Genomic_DNA"/>
</dbReference>
<keyword evidence="9 10" id="KW-0472">Membrane</keyword>
<feature type="transmembrane region" description="Helical" evidence="10">
    <location>
        <begin position="327"/>
        <end position="346"/>
    </location>
</feature>
<evidence type="ECO:0000313" key="15">
    <source>
        <dbReference type="Proteomes" id="UP000472839"/>
    </source>
</evidence>
<dbReference type="Gene3D" id="1.20.1530.20">
    <property type="match status" value="1"/>
</dbReference>